<evidence type="ECO:0000259" key="1">
    <source>
        <dbReference type="Pfam" id="PF11738"/>
    </source>
</evidence>
<evidence type="ECO:0000313" key="3">
    <source>
        <dbReference type="EMBL" id="UUC46395.1"/>
    </source>
</evidence>
<evidence type="ECO:0000313" key="4">
    <source>
        <dbReference type="Proteomes" id="UP001059844"/>
    </source>
</evidence>
<sequence length="250" mass="28582">MKQFIYFLLIGFLVAGCEKKELQFENITYEKQSQKPCDSVTCTTVKINVPIAENSPVVEDSINNSVFKTVREIVYFGEQPYNASNYTDLMEKFVKSYTDLKAKFPNDPMPAWEATIEGKVAYQSDNLINITINHYTFTGGAHGYAGVRSLFVSPSTGKTISKKDFLKDENGFKAFAEKKFREKFNIPAKSPINENGLMFENEVFQLPETYIFSEKGLLLYYNTYEIAPYVDGPRELLLPYDSIKSYLILK</sequence>
<evidence type="ECO:0000259" key="2">
    <source>
        <dbReference type="Pfam" id="PF13739"/>
    </source>
</evidence>
<reference evidence="3" key="1">
    <citation type="submission" date="2022-07" db="EMBL/GenBank/DDBJ databases">
        <title>Isolation, identification, and degradation of a PFOSA degrading strain from sewage treatment plant.</title>
        <authorList>
            <person name="Zhang L."/>
            <person name="Huo Y."/>
        </authorList>
    </citation>
    <scope>NUCLEOTIDE SEQUENCE</scope>
    <source>
        <strain evidence="3">C1</strain>
    </source>
</reference>
<feature type="domain" description="Deacetylase PdaC" evidence="2">
    <location>
        <begin position="42"/>
        <end position="143"/>
    </location>
</feature>
<organism evidence="3 4">
    <name type="scientific">Flavobacterium cerinum</name>
    <dbReference type="NCBI Taxonomy" id="2502784"/>
    <lineage>
        <taxon>Bacteria</taxon>
        <taxon>Pseudomonadati</taxon>
        <taxon>Bacteroidota</taxon>
        <taxon>Flavobacteriia</taxon>
        <taxon>Flavobacteriales</taxon>
        <taxon>Flavobacteriaceae</taxon>
        <taxon>Flavobacterium</taxon>
    </lineage>
</organism>
<dbReference type="InterPro" id="IPR037126">
    <property type="entry name" value="PdaC/RsiV-like_sf"/>
</dbReference>
<dbReference type="EMBL" id="CP101751">
    <property type="protein sequence ID" value="UUC46395.1"/>
    <property type="molecule type" value="Genomic_DNA"/>
</dbReference>
<dbReference type="InterPro" id="IPR021729">
    <property type="entry name" value="DUF3298"/>
</dbReference>
<feature type="domain" description="DUF3298" evidence="1">
    <location>
        <begin position="164"/>
        <end position="241"/>
    </location>
</feature>
<dbReference type="PROSITE" id="PS51257">
    <property type="entry name" value="PROKAR_LIPOPROTEIN"/>
    <property type="match status" value="1"/>
</dbReference>
<protein>
    <submittedName>
        <fullName evidence="3">DUF3298 and DUF4163 domain-containing protein</fullName>
    </submittedName>
</protein>
<name>A0ABY5IU86_9FLAO</name>
<dbReference type="Gene3D" id="3.30.565.40">
    <property type="entry name" value="Fervidobacterium nodosum Rt17-B1 like"/>
    <property type="match status" value="1"/>
</dbReference>
<dbReference type="Proteomes" id="UP001059844">
    <property type="component" value="Chromosome"/>
</dbReference>
<gene>
    <name evidence="3" type="ORF">NOX80_04130</name>
</gene>
<proteinExistence type="predicted"/>
<accession>A0ABY5IU86</accession>
<keyword evidence="4" id="KW-1185">Reference proteome</keyword>
<dbReference type="InterPro" id="IPR025303">
    <property type="entry name" value="PdaC"/>
</dbReference>
<dbReference type="Pfam" id="PF11738">
    <property type="entry name" value="DUF3298"/>
    <property type="match status" value="1"/>
</dbReference>
<dbReference type="Pfam" id="PF13739">
    <property type="entry name" value="PdaC"/>
    <property type="match status" value="1"/>
</dbReference>
<dbReference type="Gene3D" id="3.90.640.20">
    <property type="entry name" value="Heat-shock cognate protein, ATPase"/>
    <property type="match status" value="1"/>
</dbReference>
<dbReference type="RefSeq" id="WP_256552060.1">
    <property type="nucleotide sequence ID" value="NZ_CP101751.1"/>
</dbReference>